<keyword evidence="5" id="KW-0408">Iron</keyword>
<feature type="domain" description="Cytochrome b5 heme-binding" evidence="9">
    <location>
        <begin position="48"/>
        <end position="149"/>
    </location>
</feature>
<keyword evidence="3" id="KW-0479">Metal-binding</keyword>
<keyword evidence="11" id="KW-1185">Reference proteome</keyword>
<evidence type="ECO:0000256" key="7">
    <source>
        <dbReference type="SAM" id="MobiDB-lite"/>
    </source>
</evidence>
<evidence type="ECO:0000313" key="11">
    <source>
        <dbReference type="Proteomes" id="UP000695562"/>
    </source>
</evidence>
<dbReference type="PANTHER" id="PTHR10281:SF72">
    <property type="entry name" value="NEUDESIN"/>
    <property type="match status" value="1"/>
</dbReference>
<dbReference type="Gene3D" id="3.10.120.10">
    <property type="entry name" value="Cytochrome b5-like heme/steroid binding domain"/>
    <property type="match status" value="1"/>
</dbReference>
<dbReference type="SUPFAM" id="SSF55856">
    <property type="entry name" value="Cytochrome b5-like heme/steroid binding domain"/>
    <property type="match status" value="1"/>
</dbReference>
<evidence type="ECO:0000313" key="10">
    <source>
        <dbReference type="EMBL" id="KAF2076022.1"/>
    </source>
</evidence>
<evidence type="ECO:0000256" key="2">
    <source>
        <dbReference type="ARBA" id="ARBA00022617"/>
    </source>
</evidence>
<comment type="subcellular location">
    <subcellularLocation>
        <location evidence="1">Endoplasmic reticulum</location>
    </subcellularLocation>
</comment>
<dbReference type="Pfam" id="PF00173">
    <property type="entry name" value="Cyt-b5"/>
    <property type="match status" value="1"/>
</dbReference>
<dbReference type="AlphaFoldDB" id="A0A8J4V6P0"/>
<dbReference type="InterPro" id="IPR050577">
    <property type="entry name" value="MAPR/NEUFC/NENF-like"/>
</dbReference>
<keyword evidence="2" id="KW-0349">Heme</keyword>
<comment type="similarity">
    <text evidence="6">Belongs to the cytochrome b5 family. MAPR subfamily.</text>
</comment>
<evidence type="ECO:0000259" key="9">
    <source>
        <dbReference type="SMART" id="SM01117"/>
    </source>
</evidence>
<dbReference type="InterPro" id="IPR001199">
    <property type="entry name" value="Cyt_B5-like_heme/steroid-bd"/>
</dbReference>
<dbReference type="SMART" id="SM01117">
    <property type="entry name" value="Cyt-b5"/>
    <property type="match status" value="1"/>
</dbReference>
<keyword evidence="4" id="KW-0256">Endoplasmic reticulum</keyword>
<dbReference type="FunFam" id="3.10.120.10:FF:000003">
    <property type="entry name" value="membrane-associated progesterone receptor component 1"/>
    <property type="match status" value="1"/>
</dbReference>
<dbReference type="GO" id="GO:0016020">
    <property type="term" value="C:membrane"/>
    <property type="evidence" value="ECO:0007669"/>
    <property type="project" value="TreeGrafter"/>
</dbReference>
<evidence type="ECO:0000256" key="8">
    <source>
        <dbReference type="SAM" id="Phobius"/>
    </source>
</evidence>
<protein>
    <recommendedName>
        <fullName evidence="9">Cytochrome b5 heme-binding domain-containing protein</fullName>
    </recommendedName>
</protein>
<evidence type="ECO:0000256" key="6">
    <source>
        <dbReference type="ARBA" id="ARBA00038357"/>
    </source>
</evidence>
<evidence type="ECO:0000256" key="5">
    <source>
        <dbReference type="ARBA" id="ARBA00023004"/>
    </source>
</evidence>
<gene>
    <name evidence="10" type="ORF">CYY_002682</name>
</gene>
<proteinExistence type="inferred from homology"/>
<organism evidence="10 11">
    <name type="scientific">Polysphondylium violaceum</name>
    <dbReference type="NCBI Taxonomy" id="133409"/>
    <lineage>
        <taxon>Eukaryota</taxon>
        <taxon>Amoebozoa</taxon>
        <taxon>Evosea</taxon>
        <taxon>Eumycetozoa</taxon>
        <taxon>Dictyostelia</taxon>
        <taxon>Dictyosteliales</taxon>
        <taxon>Dictyosteliaceae</taxon>
        <taxon>Polysphondylium</taxon>
    </lineage>
</organism>
<reference evidence="10" key="1">
    <citation type="submission" date="2020-01" db="EMBL/GenBank/DDBJ databases">
        <title>Development of genomics and gene disruption for Polysphondylium violaceum indicates a role for the polyketide synthase stlB in stalk morphogenesis.</title>
        <authorList>
            <person name="Narita B."/>
            <person name="Kawabe Y."/>
            <person name="Kin K."/>
            <person name="Saito T."/>
            <person name="Gibbs R."/>
            <person name="Kuspa A."/>
            <person name="Muzny D."/>
            <person name="Queller D."/>
            <person name="Richards S."/>
            <person name="Strassman J."/>
            <person name="Sucgang R."/>
            <person name="Worley K."/>
            <person name="Schaap P."/>
        </authorList>
    </citation>
    <scope>NUCLEOTIDE SEQUENCE</scope>
    <source>
        <strain evidence="10">QSvi11</strain>
    </source>
</reference>
<evidence type="ECO:0000256" key="4">
    <source>
        <dbReference type="ARBA" id="ARBA00022824"/>
    </source>
</evidence>
<keyword evidence="8" id="KW-0472">Membrane</keyword>
<feature type="transmembrane region" description="Helical" evidence="8">
    <location>
        <begin position="9"/>
        <end position="26"/>
    </location>
</feature>
<dbReference type="EMBL" id="AJWJ01000076">
    <property type="protein sequence ID" value="KAF2076022.1"/>
    <property type="molecule type" value="Genomic_DNA"/>
</dbReference>
<name>A0A8J4V6P0_9MYCE</name>
<feature type="region of interest" description="Disordered" evidence="7">
    <location>
        <begin position="150"/>
        <end position="174"/>
    </location>
</feature>
<evidence type="ECO:0000256" key="3">
    <source>
        <dbReference type="ARBA" id="ARBA00022723"/>
    </source>
</evidence>
<keyword evidence="8" id="KW-0812">Transmembrane</keyword>
<dbReference type="PANTHER" id="PTHR10281">
    <property type="entry name" value="MEMBRANE-ASSOCIATED PROGESTERONE RECEPTOR COMPONENT-RELATED"/>
    <property type="match status" value="1"/>
</dbReference>
<keyword evidence="8" id="KW-1133">Transmembrane helix</keyword>
<accession>A0A8J4V6P0</accession>
<dbReference type="GO" id="GO:0005783">
    <property type="term" value="C:endoplasmic reticulum"/>
    <property type="evidence" value="ECO:0007669"/>
    <property type="project" value="UniProtKB-SubCell"/>
</dbReference>
<dbReference type="Proteomes" id="UP000695562">
    <property type="component" value="Unassembled WGS sequence"/>
</dbReference>
<dbReference type="OrthoDB" id="547796at2759"/>
<sequence length="174" mass="19829">MLDFIPEEVTWAILIFIIIYLLRVILTPKEIVVPPVRPKKPTYEKRDYSLSEIKKYDGNTTGEPIFIAIKNKIYDVSAKSSTYGAGGSYHLFSGNDATVCLAKSSFEQADINQPWSEESIKQLSADQQDTLNNWIQFFSERYPIVGNVKDENSVVDNDDKPKIEEVDEDEKKSN</sequence>
<dbReference type="GO" id="GO:0046872">
    <property type="term" value="F:metal ion binding"/>
    <property type="evidence" value="ECO:0007669"/>
    <property type="project" value="UniProtKB-KW"/>
</dbReference>
<evidence type="ECO:0000256" key="1">
    <source>
        <dbReference type="ARBA" id="ARBA00004240"/>
    </source>
</evidence>
<comment type="caution">
    <text evidence="10">The sequence shown here is derived from an EMBL/GenBank/DDBJ whole genome shotgun (WGS) entry which is preliminary data.</text>
</comment>
<dbReference type="InterPro" id="IPR036400">
    <property type="entry name" value="Cyt_B5-like_heme/steroid_sf"/>
</dbReference>